<dbReference type="PANTHER" id="PTHR11675">
    <property type="entry name" value="N-ACETYLGALACTOSAMINYLTRANSFERASE"/>
    <property type="match status" value="1"/>
</dbReference>
<dbReference type="HOGENOM" id="CLU_072653_0_0_1"/>
<dbReference type="OMA" id="QIWECST"/>
<dbReference type="GO" id="GO:0006493">
    <property type="term" value="P:protein O-linked glycosylation"/>
    <property type="evidence" value="ECO:0007669"/>
    <property type="project" value="TreeGrafter"/>
</dbReference>
<dbReference type="InParanoid" id="D8Q504"/>
<dbReference type="InterPro" id="IPR000772">
    <property type="entry name" value="Ricin_B_lectin"/>
</dbReference>
<dbReference type="GO" id="GO:0030246">
    <property type="term" value="F:carbohydrate binding"/>
    <property type="evidence" value="ECO:0007669"/>
    <property type="project" value="UniProtKB-KW"/>
</dbReference>
<dbReference type="PANTHER" id="PTHR11675:SF101">
    <property type="entry name" value="POLYPEPTIDE N-ACETYLGALACTOSAMINYLTRANSFERASE 5"/>
    <property type="match status" value="1"/>
</dbReference>
<accession>D8Q504</accession>
<evidence type="ECO:0000256" key="1">
    <source>
        <dbReference type="ARBA" id="ARBA00022734"/>
    </source>
</evidence>
<dbReference type="VEuPathDB" id="FungiDB:SCHCODRAFT_02701339"/>
<feature type="domain" description="Ricin B lectin" evidence="3">
    <location>
        <begin position="53"/>
        <end position="185"/>
    </location>
</feature>
<dbReference type="OrthoDB" id="6770063at2759"/>
<dbReference type="SUPFAM" id="SSF50370">
    <property type="entry name" value="Ricin B-like lectins"/>
    <property type="match status" value="2"/>
</dbReference>
<evidence type="ECO:0000313" key="5">
    <source>
        <dbReference type="Proteomes" id="UP000007431"/>
    </source>
</evidence>
<reference evidence="4 5" key="1">
    <citation type="journal article" date="2010" name="Nat. Biotechnol.">
        <title>Genome sequence of the model mushroom Schizophyllum commune.</title>
        <authorList>
            <person name="Ohm R.A."/>
            <person name="de Jong J.F."/>
            <person name="Lugones L.G."/>
            <person name="Aerts A."/>
            <person name="Kothe E."/>
            <person name="Stajich J.E."/>
            <person name="de Vries R.P."/>
            <person name="Record E."/>
            <person name="Levasseur A."/>
            <person name="Baker S.E."/>
            <person name="Bartholomew K.A."/>
            <person name="Coutinho P.M."/>
            <person name="Erdmann S."/>
            <person name="Fowler T.J."/>
            <person name="Gathman A.C."/>
            <person name="Lombard V."/>
            <person name="Henrissat B."/>
            <person name="Knabe N."/>
            <person name="Kuees U."/>
            <person name="Lilly W.W."/>
            <person name="Lindquist E."/>
            <person name="Lucas S."/>
            <person name="Magnuson J.K."/>
            <person name="Piumi F."/>
            <person name="Raudaskoski M."/>
            <person name="Salamov A."/>
            <person name="Schmutz J."/>
            <person name="Schwarze F.W.M.R."/>
            <person name="vanKuyk P.A."/>
            <person name="Horton J.S."/>
            <person name="Grigoriev I.V."/>
            <person name="Woesten H.A.B."/>
        </authorList>
    </citation>
    <scope>NUCLEOTIDE SEQUENCE [LARGE SCALE GENOMIC DNA]</scope>
    <source>
        <strain evidence="5">H4-8 / FGSC 9210</strain>
    </source>
</reference>
<dbReference type="AlphaFoldDB" id="D8Q504"/>
<dbReference type="KEGG" id="scm:SCHCO_02701339"/>
<protein>
    <submittedName>
        <fullName evidence="4">Carbohydrate-binding module family 13 protein</fullName>
    </submittedName>
</protein>
<sequence length="325" mass="35610">MRTPNLRQLDIQPTPPALKPNLNLAVMLTVVALALLPAVLSKPLPRQTTTSTSTVYIHPNGNTDFCLGAAGSRNGALVDIFDCAMKSESTPTWTLDTDKKRFQLNGTQMCLDAGADITDGVSMKIWQCYDNLPQQQWSYNTDDQHFAVASGSECLDLHDGHVVDGAYTQTWQCSNDNTNQKWTTSESNVSTTPPTSQAQVFHPKGNTKKCLEVYGNIANGSPIEIADCDGTNHQNWVLSRGSTVVKLAGTNFCLDAGEDIRNGATMKLWQCYEGLAQQTFYYTDDNRIAVEGRGQCLDLTGGILEDGNVMQTWACTAGNRNQIWD</sequence>
<name>D8Q504_SCHCM</name>
<dbReference type="RefSeq" id="XP_003032227.1">
    <property type="nucleotide sequence ID" value="XM_003032181.1"/>
</dbReference>
<dbReference type="Proteomes" id="UP000007431">
    <property type="component" value="Unassembled WGS sequence"/>
</dbReference>
<dbReference type="Pfam" id="PF00652">
    <property type="entry name" value="Ricin_B_lectin"/>
    <property type="match status" value="2"/>
</dbReference>
<feature type="domain" description="Ricin B lectin" evidence="3">
    <location>
        <begin position="195"/>
        <end position="325"/>
    </location>
</feature>
<keyword evidence="2" id="KW-1015">Disulfide bond</keyword>
<proteinExistence type="predicted"/>
<keyword evidence="1" id="KW-0430">Lectin</keyword>
<evidence type="ECO:0000313" key="4">
    <source>
        <dbReference type="EMBL" id="EFI97324.1"/>
    </source>
</evidence>
<feature type="non-terminal residue" evidence="4">
    <location>
        <position position="325"/>
    </location>
</feature>
<dbReference type="SMART" id="SM00458">
    <property type="entry name" value="RICIN"/>
    <property type="match status" value="2"/>
</dbReference>
<dbReference type="GO" id="GO:0005794">
    <property type="term" value="C:Golgi apparatus"/>
    <property type="evidence" value="ECO:0007669"/>
    <property type="project" value="TreeGrafter"/>
</dbReference>
<keyword evidence="5" id="KW-1185">Reference proteome</keyword>
<dbReference type="eggNOG" id="ENOG502SR3T">
    <property type="taxonomic scope" value="Eukaryota"/>
</dbReference>
<dbReference type="CDD" id="cd00161">
    <property type="entry name" value="beta-trefoil_Ricin-like"/>
    <property type="match status" value="2"/>
</dbReference>
<dbReference type="EMBL" id="GL377306">
    <property type="protein sequence ID" value="EFI97324.1"/>
    <property type="molecule type" value="Genomic_DNA"/>
</dbReference>
<evidence type="ECO:0000256" key="2">
    <source>
        <dbReference type="ARBA" id="ARBA00023157"/>
    </source>
</evidence>
<dbReference type="PROSITE" id="PS50231">
    <property type="entry name" value="RICIN_B_LECTIN"/>
    <property type="match status" value="2"/>
</dbReference>
<dbReference type="InterPro" id="IPR035992">
    <property type="entry name" value="Ricin_B-like_lectins"/>
</dbReference>
<organism evidence="5">
    <name type="scientific">Schizophyllum commune (strain H4-8 / FGSC 9210)</name>
    <name type="common">Split gill fungus</name>
    <dbReference type="NCBI Taxonomy" id="578458"/>
    <lineage>
        <taxon>Eukaryota</taxon>
        <taxon>Fungi</taxon>
        <taxon>Dikarya</taxon>
        <taxon>Basidiomycota</taxon>
        <taxon>Agaricomycotina</taxon>
        <taxon>Agaricomycetes</taxon>
        <taxon>Agaricomycetidae</taxon>
        <taxon>Agaricales</taxon>
        <taxon>Schizophyllaceae</taxon>
        <taxon>Schizophyllum</taxon>
    </lineage>
</organism>
<evidence type="ECO:0000259" key="3">
    <source>
        <dbReference type="SMART" id="SM00458"/>
    </source>
</evidence>
<gene>
    <name evidence="4" type="ORF">SCHCODRAFT_109059</name>
</gene>
<dbReference type="GeneID" id="9589793"/>
<dbReference type="GO" id="GO:0004653">
    <property type="term" value="F:polypeptide N-acetylgalactosaminyltransferase activity"/>
    <property type="evidence" value="ECO:0007669"/>
    <property type="project" value="TreeGrafter"/>
</dbReference>
<dbReference type="Gene3D" id="2.80.10.50">
    <property type="match status" value="3"/>
</dbReference>